<keyword evidence="4 10" id="KW-0963">Cytoplasm</keyword>
<organism evidence="13 14">
    <name type="scientific">Ceratopteris richardii</name>
    <name type="common">Triangle waterfern</name>
    <dbReference type="NCBI Taxonomy" id="49495"/>
    <lineage>
        <taxon>Eukaryota</taxon>
        <taxon>Viridiplantae</taxon>
        <taxon>Streptophyta</taxon>
        <taxon>Embryophyta</taxon>
        <taxon>Tracheophyta</taxon>
        <taxon>Polypodiopsida</taxon>
        <taxon>Polypodiidae</taxon>
        <taxon>Polypodiales</taxon>
        <taxon>Pteridineae</taxon>
        <taxon>Pteridaceae</taxon>
        <taxon>Parkerioideae</taxon>
        <taxon>Ceratopteris</taxon>
    </lineage>
</organism>
<evidence type="ECO:0000313" key="14">
    <source>
        <dbReference type="Proteomes" id="UP000825935"/>
    </source>
</evidence>
<name>A0A8T2R788_CERRI</name>
<dbReference type="GO" id="GO:0031267">
    <property type="term" value="F:small GTPase binding"/>
    <property type="evidence" value="ECO:0007669"/>
    <property type="project" value="InterPro"/>
</dbReference>
<dbReference type="GO" id="GO:0005643">
    <property type="term" value="C:nuclear pore"/>
    <property type="evidence" value="ECO:0007669"/>
    <property type="project" value="TreeGrafter"/>
</dbReference>
<dbReference type="GO" id="GO:0016363">
    <property type="term" value="C:nuclear matrix"/>
    <property type="evidence" value="ECO:0007669"/>
    <property type="project" value="TreeGrafter"/>
</dbReference>
<evidence type="ECO:0000256" key="8">
    <source>
        <dbReference type="ARBA" id="ARBA00029784"/>
    </source>
</evidence>
<comment type="caution">
    <text evidence="13">The sequence shown here is derived from an EMBL/GenBank/DDBJ whole genome shotgun (WGS) entry which is preliminary data.</text>
</comment>
<dbReference type="Pfam" id="PF19282">
    <property type="entry name" value="Exportin-T"/>
    <property type="match status" value="1"/>
</dbReference>
<evidence type="ECO:0000256" key="7">
    <source>
        <dbReference type="ARBA" id="ARBA00023242"/>
    </source>
</evidence>
<evidence type="ECO:0000256" key="1">
    <source>
        <dbReference type="ARBA" id="ARBA00004496"/>
    </source>
</evidence>
<dbReference type="EMBL" id="CM035434">
    <property type="protein sequence ID" value="KAH7291557.1"/>
    <property type="molecule type" value="Genomic_DNA"/>
</dbReference>
<dbReference type="Proteomes" id="UP000825935">
    <property type="component" value="Chromosome 29"/>
</dbReference>
<dbReference type="OrthoDB" id="26399at2759"/>
<comment type="subcellular location">
    <subcellularLocation>
        <location evidence="1 10">Cytoplasm</location>
    </subcellularLocation>
    <subcellularLocation>
        <location evidence="10">Nucleus</location>
    </subcellularLocation>
    <text evidence="10">Shuttles between the nucleus and the cytoplasm.</text>
</comment>
<keyword evidence="14" id="KW-1185">Reference proteome</keyword>
<proteinExistence type="inferred from homology"/>
<dbReference type="SUPFAM" id="SSF48371">
    <property type="entry name" value="ARM repeat"/>
    <property type="match status" value="1"/>
</dbReference>
<accession>A0A8T2R788</accession>
<comment type="function">
    <text evidence="10">tRNA nucleus export receptor which facilitates tRNA translocation across the nuclear pore complex.</text>
</comment>
<feature type="domain" description="Exportin-1/Importin-beta-like" evidence="11">
    <location>
        <begin position="108"/>
        <end position="261"/>
    </location>
</feature>
<dbReference type="Pfam" id="PF08389">
    <property type="entry name" value="Xpo1"/>
    <property type="match status" value="1"/>
</dbReference>
<evidence type="ECO:0000313" key="13">
    <source>
        <dbReference type="EMBL" id="KAH7291558.1"/>
    </source>
</evidence>
<reference evidence="13" key="1">
    <citation type="submission" date="2021-08" db="EMBL/GenBank/DDBJ databases">
        <title>WGS assembly of Ceratopteris richardii.</title>
        <authorList>
            <person name="Marchant D.B."/>
            <person name="Chen G."/>
            <person name="Jenkins J."/>
            <person name="Shu S."/>
            <person name="Leebens-Mack J."/>
            <person name="Grimwood J."/>
            <person name="Schmutz J."/>
            <person name="Soltis P."/>
            <person name="Soltis D."/>
            <person name="Chen Z.-H."/>
        </authorList>
    </citation>
    <scope>NUCLEOTIDE SEQUENCE</scope>
    <source>
        <strain evidence="13">Whitten #5841</strain>
        <tissue evidence="13">Leaf</tissue>
    </source>
</reference>
<evidence type="ECO:0000256" key="10">
    <source>
        <dbReference type="RuleBase" id="RU366037"/>
    </source>
</evidence>
<dbReference type="OMA" id="CALIDCH"/>
<evidence type="ECO:0000256" key="4">
    <source>
        <dbReference type="ARBA" id="ARBA00022490"/>
    </source>
</evidence>
<keyword evidence="3 10" id="KW-0813">Transport</keyword>
<evidence type="ECO:0000256" key="6">
    <source>
        <dbReference type="ARBA" id="ARBA00022884"/>
    </source>
</evidence>
<sequence length="643" mass="72642">MDDFDKAIIISFDQSGGVDAQLRTQAMAFCQSVKQAPNILHLCLDKLRTTQFAEVQFWCLQTIEELVKARYQLLDVQEKLFMQNNLLGLLCKYGLQEDTNQSGARPYPPFVKNKLAQIIVILICIDYPSGWSSVFLDLLSFLSKGPGVLDMFCRVMNTLDEEVISLDYSRKPEEVLIATRIKDSMRQQCVTQIVGSCYNLVLAYKGVRPPLAGMVLDILHRCIAWIDIHLVANDTFIALLFDLLLSSQENIEVRGAAADCLLAIVSKKMDAALKLKLLCQLPIQGVCGSFAEKQETDLMLKLSTLFTGFATEVLCCHKKLSGSESADQFATSTEELLDAVIPSIFYFLNYDDEDISSTTFQFFSNYVMAMKNVKFSEDKKSSHLTQMLDAIFNKMRYDPTDKDSLDVPDKAGKEEEERMSDYRKDLLGLFRSIQRIAPDVAKNFVKVTLSRIFGDPSVSFADAEACIMLLYILGEGLSEESLKSSSDIREMINLLFSGDISCRSHRLVALLYLETVIRYARFVQLHPEYVPLVLQMFLDKRGIHHPNSDVCGRASYLFMRFVKTLRLQLLPYVEVVLQSLQDILSSFTVSNVLLRKSHSMSFEDGSHAFEAIGLLLGMEELSEEKQTKYLSALLLPLCNQVNK</sequence>
<dbReference type="AlphaFoldDB" id="A0A8T2R788"/>
<dbReference type="InterPro" id="IPR045546">
    <property type="entry name" value="Exportin-T_C"/>
</dbReference>
<dbReference type="EMBL" id="CM035434">
    <property type="protein sequence ID" value="KAH7291558.1"/>
    <property type="molecule type" value="Genomic_DNA"/>
</dbReference>
<protein>
    <recommendedName>
        <fullName evidence="2 10">Exportin-T</fullName>
    </recommendedName>
    <alternativeName>
        <fullName evidence="8 10">Exportin(tRNA)</fullName>
    </alternativeName>
    <alternativeName>
        <fullName evidence="9 10">tRNA exportin</fullName>
    </alternativeName>
</protein>
<feature type="domain" description="Exportin-T C-terminal" evidence="12">
    <location>
        <begin position="330"/>
        <end position="642"/>
    </location>
</feature>
<evidence type="ECO:0000259" key="12">
    <source>
        <dbReference type="Pfam" id="PF19282"/>
    </source>
</evidence>
<dbReference type="GO" id="GO:0071528">
    <property type="term" value="P:tRNA re-export from nucleus"/>
    <property type="evidence" value="ECO:0007669"/>
    <property type="project" value="UniProtKB-UniRule"/>
</dbReference>
<evidence type="ECO:0000256" key="9">
    <source>
        <dbReference type="ARBA" id="ARBA00032199"/>
    </source>
</evidence>
<dbReference type="InterPro" id="IPR013598">
    <property type="entry name" value="Exportin-1/Importin-b-like"/>
</dbReference>
<dbReference type="PANTHER" id="PTHR15952">
    <property type="entry name" value="EXPORTIN-T/LOS1"/>
    <property type="match status" value="1"/>
</dbReference>
<comment type="similarity">
    <text evidence="10">Belongs to the exportin family.</text>
</comment>
<keyword evidence="7 10" id="KW-0539">Nucleus</keyword>
<evidence type="ECO:0000256" key="2">
    <source>
        <dbReference type="ARBA" id="ARBA00018928"/>
    </source>
</evidence>
<evidence type="ECO:0000256" key="5">
    <source>
        <dbReference type="ARBA" id="ARBA00022555"/>
    </source>
</evidence>
<dbReference type="InterPro" id="IPR011989">
    <property type="entry name" value="ARM-like"/>
</dbReference>
<evidence type="ECO:0000259" key="11">
    <source>
        <dbReference type="Pfam" id="PF08389"/>
    </source>
</evidence>
<dbReference type="GO" id="GO:0000049">
    <property type="term" value="F:tRNA binding"/>
    <property type="evidence" value="ECO:0007669"/>
    <property type="project" value="UniProtKB-UniRule"/>
</dbReference>
<keyword evidence="5 10" id="KW-0820">tRNA-binding</keyword>
<dbReference type="InterPro" id="IPR040017">
    <property type="entry name" value="XPOT"/>
</dbReference>
<dbReference type="GO" id="GO:0005737">
    <property type="term" value="C:cytoplasm"/>
    <property type="evidence" value="ECO:0007669"/>
    <property type="project" value="UniProtKB-SubCell"/>
</dbReference>
<evidence type="ECO:0000256" key="3">
    <source>
        <dbReference type="ARBA" id="ARBA00022448"/>
    </source>
</evidence>
<keyword evidence="6 10" id="KW-0694">RNA-binding</keyword>
<gene>
    <name evidence="13" type="ORF">KP509_29G021800</name>
</gene>
<dbReference type="PANTHER" id="PTHR15952:SF11">
    <property type="entry name" value="EXPORTIN-T"/>
    <property type="match status" value="1"/>
</dbReference>
<dbReference type="Gene3D" id="1.25.10.10">
    <property type="entry name" value="Leucine-rich Repeat Variant"/>
    <property type="match status" value="1"/>
</dbReference>
<dbReference type="InterPro" id="IPR016024">
    <property type="entry name" value="ARM-type_fold"/>
</dbReference>